<proteinExistence type="predicted"/>
<reference evidence="1" key="1">
    <citation type="journal article" date="2015" name="Nature">
        <title>Complex archaea that bridge the gap between prokaryotes and eukaryotes.</title>
        <authorList>
            <person name="Spang A."/>
            <person name="Saw J.H."/>
            <person name="Jorgensen S.L."/>
            <person name="Zaremba-Niedzwiedzka K."/>
            <person name="Martijn J."/>
            <person name="Lind A.E."/>
            <person name="van Eijk R."/>
            <person name="Schleper C."/>
            <person name="Guy L."/>
            <person name="Ettema T.J."/>
        </authorList>
    </citation>
    <scope>NUCLEOTIDE SEQUENCE</scope>
</reference>
<organism evidence="1">
    <name type="scientific">marine sediment metagenome</name>
    <dbReference type="NCBI Taxonomy" id="412755"/>
    <lineage>
        <taxon>unclassified sequences</taxon>
        <taxon>metagenomes</taxon>
        <taxon>ecological metagenomes</taxon>
    </lineage>
</organism>
<evidence type="ECO:0000313" key="1">
    <source>
        <dbReference type="EMBL" id="KKL25429.1"/>
    </source>
</evidence>
<comment type="caution">
    <text evidence="1">The sequence shown here is derived from an EMBL/GenBank/DDBJ whole genome shotgun (WGS) entry which is preliminary data.</text>
</comment>
<feature type="non-terminal residue" evidence="1">
    <location>
        <position position="1"/>
    </location>
</feature>
<accession>A0A0F9BU24</accession>
<protein>
    <submittedName>
        <fullName evidence="1">Uncharacterized protein</fullName>
    </submittedName>
</protein>
<sequence>TLLICLLCCGQSYAEAEKILVVNGGTSIPRPPYRWIDQCSGKVIGSIPHLLGKIFTPLNIKYRYTAPSVDDIELSPEVDEQLENGEIDARIVYGKNPANSAVIYSQQPISVIKLAVFYPRSAATITRPQQLRQLRGVAISPLKQATPLSPLQNYLRQQGLPFILAATEDEAIELIKTGQADYVLTLKYNQLLANYSFQRLNITGFNIHFYLAIAANSDYADIMPEIDYQIEQAIASGLVDFLDRKYLMLWLERGKKACTESLLTPEPELS</sequence>
<name>A0A0F9BU24_9ZZZZ</name>
<dbReference type="AlphaFoldDB" id="A0A0F9BU24"/>
<gene>
    <name evidence="1" type="ORF">LCGC14_2405370</name>
</gene>
<dbReference type="SUPFAM" id="SSF53850">
    <property type="entry name" value="Periplasmic binding protein-like II"/>
    <property type="match status" value="1"/>
</dbReference>
<dbReference type="Gene3D" id="3.40.190.10">
    <property type="entry name" value="Periplasmic binding protein-like II"/>
    <property type="match status" value="2"/>
</dbReference>
<dbReference type="EMBL" id="LAZR01036216">
    <property type="protein sequence ID" value="KKL25429.1"/>
    <property type="molecule type" value="Genomic_DNA"/>
</dbReference>